<evidence type="ECO:0000256" key="2">
    <source>
        <dbReference type="ARBA" id="ARBA00022475"/>
    </source>
</evidence>
<feature type="active site" evidence="9">
    <location>
        <position position="128"/>
    </location>
</feature>
<keyword evidence="8 9" id="KW-0472">Membrane</keyword>
<dbReference type="KEGG" id="acob:P0Y56_11030"/>
<keyword evidence="4 9" id="KW-0812">Transmembrane</keyword>
<accession>A0AAJ6BNN9</accession>
<evidence type="ECO:0000313" key="12">
    <source>
        <dbReference type="EMBL" id="WEK45565.1"/>
    </source>
</evidence>
<dbReference type="PANTHER" id="PTHR33695">
    <property type="entry name" value="LIPOPROTEIN SIGNAL PEPTIDASE"/>
    <property type="match status" value="1"/>
</dbReference>
<dbReference type="PANTHER" id="PTHR33695:SF1">
    <property type="entry name" value="LIPOPROTEIN SIGNAL PEPTIDASE"/>
    <property type="match status" value="1"/>
</dbReference>
<protein>
    <recommendedName>
        <fullName evidence="9">Lipoprotein signal peptidase</fullName>
        <ecNumber evidence="9">3.4.23.36</ecNumber>
    </recommendedName>
    <alternativeName>
        <fullName evidence="9">Prolipoprotein signal peptidase</fullName>
    </alternativeName>
    <alternativeName>
        <fullName evidence="9">Signal peptidase II</fullName>
        <shortName evidence="9">SPase II</shortName>
    </alternativeName>
</protein>
<evidence type="ECO:0000256" key="3">
    <source>
        <dbReference type="ARBA" id="ARBA00022670"/>
    </source>
</evidence>
<proteinExistence type="inferred from homology"/>
<dbReference type="NCBIfam" id="TIGR00077">
    <property type="entry name" value="lspA"/>
    <property type="match status" value="1"/>
</dbReference>
<evidence type="ECO:0000256" key="11">
    <source>
        <dbReference type="SAM" id="MobiDB-lite"/>
    </source>
</evidence>
<evidence type="ECO:0000256" key="7">
    <source>
        <dbReference type="ARBA" id="ARBA00022989"/>
    </source>
</evidence>
<dbReference type="PRINTS" id="PR00781">
    <property type="entry name" value="LIPOSIGPTASE"/>
</dbReference>
<reference evidence="12" key="1">
    <citation type="submission" date="2023-03" db="EMBL/GenBank/DDBJ databases">
        <title>Andean soil-derived lignocellulolytic bacterial consortium as a source of novel taxa and putative plastic-active enzymes.</title>
        <authorList>
            <person name="Diaz-Garcia L."/>
            <person name="Chuvochina M."/>
            <person name="Feuerriegel G."/>
            <person name="Bunk B."/>
            <person name="Sproer C."/>
            <person name="Streit W.R."/>
            <person name="Rodriguez L.M."/>
            <person name="Overmann J."/>
            <person name="Jimenez D.J."/>
        </authorList>
    </citation>
    <scope>NUCLEOTIDE SEQUENCE</scope>
    <source>
        <strain evidence="12">MAG 26</strain>
    </source>
</reference>
<feature type="active site" evidence="9">
    <location>
        <position position="147"/>
    </location>
</feature>
<comment type="function">
    <text evidence="9">This protein specifically catalyzes the removal of signal peptides from prolipoproteins.</text>
</comment>
<evidence type="ECO:0000256" key="5">
    <source>
        <dbReference type="ARBA" id="ARBA00022750"/>
    </source>
</evidence>
<dbReference type="GO" id="GO:0005886">
    <property type="term" value="C:plasma membrane"/>
    <property type="evidence" value="ECO:0007669"/>
    <property type="project" value="UniProtKB-SubCell"/>
</dbReference>
<evidence type="ECO:0000313" key="13">
    <source>
        <dbReference type="Proteomes" id="UP001218362"/>
    </source>
</evidence>
<keyword evidence="3 9" id="KW-0645">Protease</keyword>
<organism evidence="12 13">
    <name type="scientific">Candidatus Andeanibacterium colombiense</name>
    <dbReference type="NCBI Taxonomy" id="3121345"/>
    <lineage>
        <taxon>Bacteria</taxon>
        <taxon>Pseudomonadati</taxon>
        <taxon>Pseudomonadota</taxon>
        <taxon>Alphaproteobacteria</taxon>
        <taxon>Sphingomonadales</taxon>
        <taxon>Sphingomonadaceae</taxon>
        <taxon>Candidatus Andeanibacterium</taxon>
    </lineage>
</organism>
<evidence type="ECO:0000256" key="1">
    <source>
        <dbReference type="ARBA" id="ARBA00006139"/>
    </source>
</evidence>
<dbReference type="InterPro" id="IPR001872">
    <property type="entry name" value="Peptidase_A8"/>
</dbReference>
<dbReference type="GO" id="GO:0004190">
    <property type="term" value="F:aspartic-type endopeptidase activity"/>
    <property type="evidence" value="ECO:0007669"/>
    <property type="project" value="UniProtKB-UniRule"/>
</dbReference>
<evidence type="ECO:0000256" key="4">
    <source>
        <dbReference type="ARBA" id="ARBA00022692"/>
    </source>
</evidence>
<comment type="pathway">
    <text evidence="9">Protein modification; lipoprotein biosynthesis (signal peptide cleavage).</text>
</comment>
<comment type="subcellular location">
    <subcellularLocation>
        <location evidence="9">Cell membrane</location>
        <topology evidence="9">Multi-pass membrane protein</topology>
    </subcellularLocation>
</comment>
<evidence type="ECO:0000256" key="10">
    <source>
        <dbReference type="RuleBase" id="RU004181"/>
    </source>
</evidence>
<dbReference type="EMBL" id="CP119316">
    <property type="protein sequence ID" value="WEK45565.1"/>
    <property type="molecule type" value="Genomic_DNA"/>
</dbReference>
<dbReference type="HAMAP" id="MF_00161">
    <property type="entry name" value="LspA"/>
    <property type="match status" value="1"/>
</dbReference>
<comment type="similarity">
    <text evidence="1 9 10">Belongs to the peptidase A8 family.</text>
</comment>
<sequence length="191" mass="20789">MSTLATNRRAYRLWGFAIAAIVLAIDLFVKGLVMGPLALRTRPEGQIELLPFFRLTFTKNFGVSLGMFTADSAEMRLALVAVTLTIAIVVLVWMLKERKLGDIAALALVLGGALGNIRDRALYGYVIDYADLHFGEWRPFLIFNIADAAISLGVVIILARALFLREKPALHSDNQESGPAPTADGTAAETK</sequence>
<keyword evidence="5 9" id="KW-0064">Aspartyl protease</keyword>
<keyword evidence="7 9" id="KW-1133">Transmembrane helix</keyword>
<gene>
    <name evidence="9 12" type="primary">lspA</name>
    <name evidence="12" type="ORF">P0Y56_11030</name>
</gene>
<feature type="transmembrane region" description="Helical" evidence="9">
    <location>
        <begin position="12"/>
        <end position="33"/>
    </location>
</feature>
<evidence type="ECO:0000256" key="9">
    <source>
        <dbReference type="HAMAP-Rule" id="MF_00161"/>
    </source>
</evidence>
<dbReference type="Proteomes" id="UP001218362">
    <property type="component" value="Chromosome"/>
</dbReference>
<name>A0AAJ6BNN9_9SPHN</name>
<keyword evidence="6 9" id="KW-0378">Hydrolase</keyword>
<evidence type="ECO:0000256" key="8">
    <source>
        <dbReference type="ARBA" id="ARBA00023136"/>
    </source>
</evidence>
<dbReference type="Pfam" id="PF01252">
    <property type="entry name" value="Peptidase_A8"/>
    <property type="match status" value="1"/>
</dbReference>
<dbReference type="GO" id="GO:0006508">
    <property type="term" value="P:proteolysis"/>
    <property type="evidence" value="ECO:0007669"/>
    <property type="project" value="UniProtKB-KW"/>
</dbReference>
<feature type="transmembrane region" description="Helical" evidence="9">
    <location>
        <begin position="137"/>
        <end position="163"/>
    </location>
</feature>
<feature type="transmembrane region" description="Helical" evidence="9">
    <location>
        <begin position="100"/>
        <end position="117"/>
    </location>
</feature>
<dbReference type="EC" id="3.4.23.36" evidence="9"/>
<evidence type="ECO:0000256" key="6">
    <source>
        <dbReference type="ARBA" id="ARBA00022801"/>
    </source>
</evidence>
<comment type="catalytic activity">
    <reaction evidence="9">
        <text>Release of signal peptides from bacterial membrane prolipoproteins. Hydrolyzes -Xaa-Yaa-Zaa-|-(S,diacylglyceryl)Cys-, in which Xaa is hydrophobic (preferably Leu), and Yaa (Ala or Ser) and Zaa (Gly or Ala) have small, neutral side chains.</text>
        <dbReference type="EC" id="3.4.23.36"/>
    </reaction>
</comment>
<feature type="transmembrane region" description="Helical" evidence="9">
    <location>
        <begin position="75"/>
        <end position="93"/>
    </location>
</feature>
<dbReference type="AlphaFoldDB" id="A0AAJ6BNN9"/>
<keyword evidence="2 9" id="KW-1003">Cell membrane</keyword>
<feature type="region of interest" description="Disordered" evidence="11">
    <location>
        <begin position="171"/>
        <end position="191"/>
    </location>
</feature>